<dbReference type="Pfam" id="PF04240">
    <property type="entry name" value="Caroten_synth"/>
    <property type="match status" value="1"/>
</dbReference>
<keyword evidence="1" id="KW-1133">Transmembrane helix</keyword>
<feature type="transmembrane region" description="Helical" evidence="1">
    <location>
        <begin position="226"/>
        <end position="245"/>
    </location>
</feature>
<accession>A7NKN8</accession>
<feature type="transmembrane region" description="Helical" evidence="1">
    <location>
        <begin position="12"/>
        <end position="31"/>
    </location>
</feature>
<protein>
    <recommendedName>
        <fullName evidence="4">Carotenoid biosynthesis protein</fullName>
    </recommendedName>
</protein>
<keyword evidence="1" id="KW-0472">Membrane</keyword>
<evidence type="ECO:0000313" key="2">
    <source>
        <dbReference type="EMBL" id="ABU58058.1"/>
    </source>
</evidence>
<feature type="transmembrane region" description="Helical" evidence="1">
    <location>
        <begin position="37"/>
        <end position="58"/>
    </location>
</feature>
<feature type="transmembrane region" description="Helical" evidence="1">
    <location>
        <begin position="65"/>
        <end position="83"/>
    </location>
</feature>
<reference evidence="2 3" key="1">
    <citation type="submission" date="2007-08" db="EMBL/GenBank/DDBJ databases">
        <title>Complete sequence of Roseiflexus castenholzii DSM 13941.</title>
        <authorList>
            <consortium name="US DOE Joint Genome Institute"/>
            <person name="Copeland A."/>
            <person name="Lucas S."/>
            <person name="Lapidus A."/>
            <person name="Barry K."/>
            <person name="Glavina del Rio T."/>
            <person name="Dalin E."/>
            <person name="Tice H."/>
            <person name="Pitluck S."/>
            <person name="Thompson L.S."/>
            <person name="Brettin T."/>
            <person name="Bruce D."/>
            <person name="Detter J.C."/>
            <person name="Han C."/>
            <person name="Tapia R."/>
            <person name="Schmutz J."/>
            <person name="Larimer F."/>
            <person name="Land M."/>
            <person name="Hauser L."/>
            <person name="Kyrpides N."/>
            <person name="Mikhailova N."/>
            <person name="Bryant D.A."/>
            <person name="Hanada S."/>
            <person name="Tsukatani Y."/>
            <person name="Richardson P."/>
        </authorList>
    </citation>
    <scope>NUCLEOTIDE SEQUENCE [LARGE SCALE GENOMIC DNA]</scope>
    <source>
        <strain evidence="3">DSM 13941 / HLO8</strain>
    </source>
</reference>
<evidence type="ECO:0000313" key="3">
    <source>
        <dbReference type="Proteomes" id="UP000000263"/>
    </source>
</evidence>
<dbReference type="InterPro" id="IPR007354">
    <property type="entry name" value="CruF-like"/>
</dbReference>
<dbReference type="KEGG" id="rca:Rcas_1970"/>
<dbReference type="OrthoDB" id="9811293at2"/>
<feature type="transmembrane region" description="Helical" evidence="1">
    <location>
        <begin position="251"/>
        <end position="270"/>
    </location>
</feature>
<gene>
    <name evidence="2" type="ordered locus">Rcas_1970</name>
</gene>
<dbReference type="RefSeq" id="WP_012120482.1">
    <property type="nucleotide sequence ID" value="NC_009767.1"/>
</dbReference>
<dbReference type="PANTHER" id="PTHR39419">
    <property type="entry name" value="SLL0814 PROTEIN"/>
    <property type="match status" value="1"/>
</dbReference>
<feature type="transmembrane region" description="Helical" evidence="1">
    <location>
        <begin position="181"/>
        <end position="205"/>
    </location>
</feature>
<dbReference type="HOGENOM" id="CLU_070738_1_0_0"/>
<feature type="transmembrane region" description="Helical" evidence="1">
    <location>
        <begin position="103"/>
        <end position="125"/>
    </location>
</feature>
<evidence type="ECO:0008006" key="4">
    <source>
        <dbReference type="Google" id="ProtNLM"/>
    </source>
</evidence>
<evidence type="ECO:0000256" key="1">
    <source>
        <dbReference type="SAM" id="Phobius"/>
    </source>
</evidence>
<keyword evidence="3" id="KW-1185">Reference proteome</keyword>
<sequence>MSPSPLFQWLSLACFFAYCAVFPGSTITVALNAVPAWGLWMGAAMLIVQGLAVIFWGLGMYGARGGLAVGLAAVLAWAVEHIGETTGWPFGRYQYTEMLQPQILGIVPVPITLAWLMAGFGSWQLARLALGGRGGRIGLATLTGVLIVVLDLQIETVATFINAYWTWIDTGPYYQVPPQNFVGWWIVGFLMALIMTFLLPPDAGVEPADASSTPKPSLWARTLPFVWHRVPALLYMLSSIFFTAANLARGYPLAGLVGVIFLAVAGWIGATQRRHQPRNG</sequence>
<keyword evidence="1" id="KW-0812">Transmembrane</keyword>
<dbReference type="STRING" id="383372.Rcas_1970"/>
<feature type="transmembrane region" description="Helical" evidence="1">
    <location>
        <begin position="137"/>
        <end position="161"/>
    </location>
</feature>
<organism evidence="2 3">
    <name type="scientific">Roseiflexus castenholzii (strain DSM 13941 / HLO8)</name>
    <dbReference type="NCBI Taxonomy" id="383372"/>
    <lineage>
        <taxon>Bacteria</taxon>
        <taxon>Bacillati</taxon>
        <taxon>Chloroflexota</taxon>
        <taxon>Chloroflexia</taxon>
        <taxon>Chloroflexales</taxon>
        <taxon>Roseiflexineae</taxon>
        <taxon>Roseiflexaceae</taxon>
        <taxon>Roseiflexus</taxon>
    </lineage>
</organism>
<dbReference type="EMBL" id="CP000804">
    <property type="protein sequence ID" value="ABU58058.1"/>
    <property type="molecule type" value="Genomic_DNA"/>
</dbReference>
<name>A7NKN8_ROSCS</name>
<dbReference type="PANTHER" id="PTHR39419:SF1">
    <property type="entry name" value="SLL0814 PROTEIN"/>
    <property type="match status" value="1"/>
</dbReference>
<proteinExistence type="predicted"/>
<dbReference type="AlphaFoldDB" id="A7NKN8"/>
<dbReference type="Proteomes" id="UP000000263">
    <property type="component" value="Chromosome"/>
</dbReference>
<dbReference type="eggNOG" id="COG2324">
    <property type="taxonomic scope" value="Bacteria"/>
</dbReference>